<dbReference type="GO" id="GO:0000160">
    <property type="term" value="P:phosphorelay signal transduction system"/>
    <property type="evidence" value="ECO:0007669"/>
    <property type="project" value="InterPro"/>
</dbReference>
<comment type="caution">
    <text evidence="9">The sequence shown here is derived from an EMBL/GenBank/DDBJ whole genome shotgun (WGS) entry which is preliminary data.</text>
</comment>
<dbReference type="PANTHER" id="PTHR43280">
    <property type="entry name" value="ARAC-FAMILY TRANSCRIPTIONAL REGULATOR"/>
    <property type="match status" value="1"/>
</dbReference>
<dbReference type="RefSeq" id="WP_043666620.1">
    <property type="nucleotide sequence ID" value="NZ_JSEG01000025.1"/>
</dbReference>
<dbReference type="SUPFAM" id="SSF46689">
    <property type="entry name" value="Homeodomain-like"/>
    <property type="match status" value="2"/>
</dbReference>
<dbReference type="PROSITE" id="PS50110">
    <property type="entry name" value="RESPONSE_REGULATORY"/>
    <property type="match status" value="1"/>
</dbReference>
<accession>A0A2S7FBD0</accession>
<dbReference type="InterPro" id="IPR018060">
    <property type="entry name" value="HTH_AraC"/>
</dbReference>
<evidence type="ECO:0000256" key="6">
    <source>
        <dbReference type="PROSITE-ProRule" id="PRU00169"/>
    </source>
</evidence>
<dbReference type="InterPro" id="IPR018062">
    <property type="entry name" value="HTH_AraC-typ_CS"/>
</dbReference>
<organism evidence="9 10">
    <name type="scientific">Clostridium butyricum</name>
    <dbReference type="NCBI Taxonomy" id="1492"/>
    <lineage>
        <taxon>Bacteria</taxon>
        <taxon>Bacillati</taxon>
        <taxon>Bacillota</taxon>
        <taxon>Clostridia</taxon>
        <taxon>Eubacteriales</taxon>
        <taxon>Clostridiaceae</taxon>
        <taxon>Clostridium</taxon>
    </lineage>
</organism>
<evidence type="ECO:0000313" key="9">
    <source>
        <dbReference type="EMBL" id="PPV15347.1"/>
    </source>
</evidence>
<keyword evidence="6" id="KW-0597">Phosphoprotein</keyword>
<dbReference type="EMBL" id="LRDH01000100">
    <property type="protein sequence ID" value="PPV15347.1"/>
    <property type="molecule type" value="Genomic_DNA"/>
</dbReference>
<dbReference type="PRINTS" id="PR00032">
    <property type="entry name" value="HTHARAC"/>
</dbReference>
<dbReference type="InterPro" id="IPR011006">
    <property type="entry name" value="CheY-like_superfamily"/>
</dbReference>
<keyword evidence="4" id="KW-0804">Transcription</keyword>
<comment type="function">
    <text evidence="5">May play the central regulatory role in sporulation. It may be an element of the effector pathway responsible for the activation of sporulation genes in response to nutritional stress. Spo0A may act in concert with spo0H (a sigma factor) to control the expression of some genes that are critical to the sporulation process.</text>
</comment>
<dbReference type="GO" id="GO:0043565">
    <property type="term" value="F:sequence-specific DNA binding"/>
    <property type="evidence" value="ECO:0007669"/>
    <property type="project" value="InterPro"/>
</dbReference>
<evidence type="ECO:0000256" key="2">
    <source>
        <dbReference type="ARBA" id="ARBA00023015"/>
    </source>
</evidence>
<evidence type="ECO:0000313" key="10">
    <source>
        <dbReference type="Proteomes" id="UP000238081"/>
    </source>
</evidence>
<dbReference type="InterPro" id="IPR020449">
    <property type="entry name" value="Tscrpt_reg_AraC-type_HTH"/>
</dbReference>
<protein>
    <recommendedName>
        <fullName evidence="1">Stage 0 sporulation protein A homolog</fullName>
    </recommendedName>
</protein>
<dbReference type="Gene3D" id="1.10.10.60">
    <property type="entry name" value="Homeodomain-like"/>
    <property type="match status" value="2"/>
</dbReference>
<evidence type="ECO:0000256" key="3">
    <source>
        <dbReference type="ARBA" id="ARBA00023125"/>
    </source>
</evidence>
<dbReference type="Pfam" id="PF12833">
    <property type="entry name" value="HTH_18"/>
    <property type="match status" value="1"/>
</dbReference>
<dbReference type="Proteomes" id="UP000238081">
    <property type="component" value="Unassembled WGS sequence"/>
</dbReference>
<evidence type="ECO:0000256" key="4">
    <source>
        <dbReference type="ARBA" id="ARBA00023163"/>
    </source>
</evidence>
<dbReference type="SUPFAM" id="SSF52172">
    <property type="entry name" value="CheY-like"/>
    <property type="match status" value="1"/>
</dbReference>
<dbReference type="AlphaFoldDB" id="A0A2S7FBD0"/>
<evidence type="ECO:0000256" key="5">
    <source>
        <dbReference type="ARBA" id="ARBA00024867"/>
    </source>
</evidence>
<keyword evidence="2" id="KW-0805">Transcription regulation</keyword>
<sequence length="351" mass="40508">MCDVILVDDERIELEALKKLINKLGIKVNIVGELQSAKEAIAVHKDFKADVIIIDNEMPGINGTELAKIIKSNNKDKIIILLIEYYNFNNELDISNIDDYILKPVSLEKLFKVLNKHIINLATNENKLKEMELLLLSKIIFYEEKDIKDLLNNLLYGYELLSNDDINSYKNKCTSLLNKMINIFIKINKNKAHANLNIYSDKLNKINNICKINIVMNEFLDFMSKDNTDYIIREKLIGNREVNILLNPVLIYISENYSEKITLESVSKACNLSVFYLSKLFKKNTGMKFIDYINLYKIEKAKQLLENTDMSIINISMSLGYDESGYFSKVFKKVVGVTPSAYRNKNLNKPE</sequence>
<feature type="modified residue" description="4-aspartylphosphate" evidence="6">
    <location>
        <position position="55"/>
    </location>
</feature>
<dbReference type="InterPro" id="IPR009057">
    <property type="entry name" value="Homeodomain-like_sf"/>
</dbReference>
<name>A0A2S7FBD0_CLOBU</name>
<dbReference type="PROSITE" id="PS00041">
    <property type="entry name" value="HTH_ARAC_FAMILY_1"/>
    <property type="match status" value="1"/>
</dbReference>
<keyword evidence="3" id="KW-0238">DNA-binding</keyword>
<dbReference type="Gene3D" id="3.40.50.2300">
    <property type="match status" value="1"/>
</dbReference>
<dbReference type="GO" id="GO:0003700">
    <property type="term" value="F:DNA-binding transcription factor activity"/>
    <property type="evidence" value="ECO:0007669"/>
    <property type="project" value="InterPro"/>
</dbReference>
<dbReference type="SMART" id="SM00342">
    <property type="entry name" value="HTH_ARAC"/>
    <property type="match status" value="1"/>
</dbReference>
<evidence type="ECO:0000259" key="8">
    <source>
        <dbReference type="PROSITE" id="PS50110"/>
    </source>
</evidence>
<evidence type="ECO:0000259" key="7">
    <source>
        <dbReference type="PROSITE" id="PS01124"/>
    </source>
</evidence>
<evidence type="ECO:0000256" key="1">
    <source>
        <dbReference type="ARBA" id="ARBA00018672"/>
    </source>
</evidence>
<feature type="domain" description="Response regulatory" evidence="8">
    <location>
        <begin position="3"/>
        <end position="118"/>
    </location>
</feature>
<dbReference type="PANTHER" id="PTHR43280:SF2">
    <property type="entry name" value="HTH-TYPE TRANSCRIPTIONAL REGULATOR EXSA"/>
    <property type="match status" value="1"/>
</dbReference>
<gene>
    <name evidence="9" type="ORF">AWN73_11910</name>
</gene>
<dbReference type="SMART" id="SM00448">
    <property type="entry name" value="REC"/>
    <property type="match status" value="1"/>
</dbReference>
<reference evidence="9 10" key="1">
    <citation type="submission" date="2016-01" db="EMBL/GenBank/DDBJ databases">
        <title>Characterization of the Clostridium difficile lineages that are prevalent in Hong Kong and China.</title>
        <authorList>
            <person name="Kwok J.S.-L."/>
            <person name="Lam W.-Y."/>
            <person name="Ip M."/>
            <person name="Chan T.-F."/>
            <person name="Hawkey P.M."/>
            <person name="Tsui S.K.-W."/>
        </authorList>
    </citation>
    <scope>NUCLEOTIDE SEQUENCE [LARGE SCALE GENOMIC DNA]</scope>
    <source>
        <strain evidence="9 10">300064</strain>
    </source>
</reference>
<dbReference type="Pfam" id="PF00072">
    <property type="entry name" value="Response_reg"/>
    <property type="match status" value="1"/>
</dbReference>
<dbReference type="PROSITE" id="PS01124">
    <property type="entry name" value="HTH_ARAC_FAMILY_2"/>
    <property type="match status" value="1"/>
</dbReference>
<dbReference type="InterPro" id="IPR001789">
    <property type="entry name" value="Sig_transdc_resp-reg_receiver"/>
</dbReference>
<proteinExistence type="predicted"/>
<feature type="domain" description="HTH araC/xylS-type" evidence="7">
    <location>
        <begin position="247"/>
        <end position="345"/>
    </location>
</feature>